<evidence type="ECO:0000259" key="1">
    <source>
        <dbReference type="Pfam" id="PF13952"/>
    </source>
</evidence>
<name>A0A8R7QAP8_TRIUA</name>
<organism evidence="2 3">
    <name type="scientific">Triticum urartu</name>
    <name type="common">Red wild einkorn</name>
    <name type="synonym">Crithodium urartu</name>
    <dbReference type="NCBI Taxonomy" id="4572"/>
    <lineage>
        <taxon>Eukaryota</taxon>
        <taxon>Viridiplantae</taxon>
        <taxon>Streptophyta</taxon>
        <taxon>Embryophyta</taxon>
        <taxon>Tracheophyta</taxon>
        <taxon>Spermatophyta</taxon>
        <taxon>Magnoliopsida</taxon>
        <taxon>Liliopsida</taxon>
        <taxon>Poales</taxon>
        <taxon>Poaceae</taxon>
        <taxon>BOP clade</taxon>
        <taxon>Pooideae</taxon>
        <taxon>Triticodae</taxon>
        <taxon>Triticeae</taxon>
        <taxon>Triticinae</taxon>
        <taxon>Triticum</taxon>
    </lineage>
</organism>
<proteinExistence type="predicted"/>
<feature type="domain" description="DUF4216" evidence="1">
    <location>
        <begin position="2"/>
        <end position="36"/>
    </location>
</feature>
<dbReference type="AlphaFoldDB" id="A0A8R7QAP8"/>
<reference evidence="3" key="1">
    <citation type="journal article" date="2013" name="Nature">
        <title>Draft genome of the wheat A-genome progenitor Triticum urartu.</title>
        <authorList>
            <person name="Ling H.Q."/>
            <person name="Zhao S."/>
            <person name="Liu D."/>
            <person name="Wang J."/>
            <person name="Sun H."/>
            <person name="Zhang C."/>
            <person name="Fan H."/>
            <person name="Li D."/>
            <person name="Dong L."/>
            <person name="Tao Y."/>
            <person name="Gao C."/>
            <person name="Wu H."/>
            <person name="Li Y."/>
            <person name="Cui Y."/>
            <person name="Guo X."/>
            <person name="Zheng S."/>
            <person name="Wang B."/>
            <person name="Yu K."/>
            <person name="Liang Q."/>
            <person name="Yang W."/>
            <person name="Lou X."/>
            <person name="Chen J."/>
            <person name="Feng M."/>
            <person name="Jian J."/>
            <person name="Zhang X."/>
            <person name="Luo G."/>
            <person name="Jiang Y."/>
            <person name="Liu J."/>
            <person name="Wang Z."/>
            <person name="Sha Y."/>
            <person name="Zhang B."/>
            <person name="Wu H."/>
            <person name="Tang D."/>
            <person name="Shen Q."/>
            <person name="Xue P."/>
            <person name="Zou S."/>
            <person name="Wang X."/>
            <person name="Liu X."/>
            <person name="Wang F."/>
            <person name="Yang Y."/>
            <person name="An X."/>
            <person name="Dong Z."/>
            <person name="Zhang K."/>
            <person name="Zhang X."/>
            <person name="Luo M.C."/>
            <person name="Dvorak J."/>
            <person name="Tong Y."/>
            <person name="Wang J."/>
            <person name="Yang H."/>
            <person name="Li Z."/>
            <person name="Wang D."/>
            <person name="Zhang A."/>
            <person name="Wang J."/>
        </authorList>
    </citation>
    <scope>NUCLEOTIDE SEQUENCE</scope>
    <source>
        <strain evidence="3">cv. G1812</strain>
    </source>
</reference>
<dbReference type="Pfam" id="PF13952">
    <property type="entry name" value="DUF4216"/>
    <property type="match status" value="1"/>
</dbReference>
<protein>
    <recommendedName>
        <fullName evidence="1">DUF4216 domain-containing protein</fullName>
    </recommendedName>
</protein>
<sequence>YKVVFFKCDWYDVHHKAGIIRDEFGFTHVNFSRKIH</sequence>
<dbReference type="Gramene" id="TuG1812G0500000045.01.T02">
    <property type="protein sequence ID" value="TuG1812G0500000045.01.T02.cds400895"/>
    <property type="gene ID" value="TuG1812G0500000045.01"/>
</dbReference>
<reference evidence="2" key="3">
    <citation type="submission" date="2022-06" db="UniProtKB">
        <authorList>
            <consortium name="EnsemblPlants"/>
        </authorList>
    </citation>
    <scope>IDENTIFICATION</scope>
</reference>
<accession>A0A8R7QAP8</accession>
<dbReference type="InterPro" id="IPR025312">
    <property type="entry name" value="DUF4216"/>
</dbReference>
<evidence type="ECO:0000313" key="2">
    <source>
        <dbReference type="EnsemblPlants" id="TuG1812G0500000045.01.T02.cds400895"/>
    </source>
</evidence>
<evidence type="ECO:0000313" key="3">
    <source>
        <dbReference type="Proteomes" id="UP000015106"/>
    </source>
</evidence>
<reference evidence="2" key="2">
    <citation type="submission" date="2018-03" db="EMBL/GenBank/DDBJ databases">
        <title>The Triticum urartu genome reveals the dynamic nature of wheat genome evolution.</title>
        <authorList>
            <person name="Ling H."/>
            <person name="Ma B."/>
            <person name="Shi X."/>
            <person name="Liu H."/>
            <person name="Dong L."/>
            <person name="Sun H."/>
            <person name="Cao Y."/>
            <person name="Gao Q."/>
            <person name="Zheng S."/>
            <person name="Li Y."/>
            <person name="Yu Y."/>
            <person name="Du H."/>
            <person name="Qi M."/>
            <person name="Li Y."/>
            <person name="Yu H."/>
            <person name="Cui Y."/>
            <person name="Wang N."/>
            <person name="Chen C."/>
            <person name="Wu H."/>
            <person name="Zhao Y."/>
            <person name="Zhang J."/>
            <person name="Li Y."/>
            <person name="Zhou W."/>
            <person name="Zhang B."/>
            <person name="Hu W."/>
            <person name="Eijk M."/>
            <person name="Tang J."/>
            <person name="Witsenboer H."/>
            <person name="Zhao S."/>
            <person name="Li Z."/>
            <person name="Zhang A."/>
            <person name="Wang D."/>
            <person name="Liang C."/>
        </authorList>
    </citation>
    <scope>NUCLEOTIDE SEQUENCE [LARGE SCALE GENOMIC DNA]</scope>
    <source>
        <strain evidence="2">cv. G1812</strain>
    </source>
</reference>
<dbReference type="Proteomes" id="UP000015106">
    <property type="component" value="Chromosome 5"/>
</dbReference>
<dbReference type="EnsemblPlants" id="TuG1812G0500000045.01.T02">
    <property type="protein sequence ID" value="TuG1812G0500000045.01.T02.cds400895"/>
    <property type="gene ID" value="TuG1812G0500000045.01"/>
</dbReference>
<keyword evidence="3" id="KW-1185">Reference proteome</keyword>